<comment type="caution">
    <text evidence="1">The sequence shown here is derived from an EMBL/GenBank/DDBJ whole genome shotgun (WGS) entry which is preliminary data.</text>
</comment>
<accession>A0A6G1BNR3</accession>
<name>A0A6G1BNR3_9ORYZ</name>
<keyword evidence="2" id="KW-1185">Reference proteome</keyword>
<protein>
    <submittedName>
        <fullName evidence="1">Uncharacterized protein</fullName>
    </submittedName>
</protein>
<sequence length="67" mass="6683">MAGVGGQGAGSDDDRAVGMWGLMATTRRSGVAIWPGGHGKSVVQRSAPLSAVSAFNRTDGGRAGRLG</sequence>
<dbReference type="Proteomes" id="UP000479710">
    <property type="component" value="Unassembled WGS sequence"/>
</dbReference>
<reference evidence="1 2" key="1">
    <citation type="submission" date="2019-11" db="EMBL/GenBank/DDBJ databases">
        <title>Whole genome sequence of Oryza granulata.</title>
        <authorList>
            <person name="Li W."/>
        </authorList>
    </citation>
    <scope>NUCLEOTIDE SEQUENCE [LARGE SCALE GENOMIC DNA]</scope>
    <source>
        <strain evidence="2">cv. Menghai</strain>
        <tissue evidence="1">Leaf</tissue>
    </source>
</reference>
<dbReference type="AlphaFoldDB" id="A0A6G1BNR3"/>
<evidence type="ECO:0000313" key="1">
    <source>
        <dbReference type="EMBL" id="KAF0890015.1"/>
    </source>
</evidence>
<gene>
    <name evidence="1" type="ORF">E2562_035133</name>
</gene>
<evidence type="ECO:0000313" key="2">
    <source>
        <dbReference type="Proteomes" id="UP000479710"/>
    </source>
</evidence>
<dbReference type="EMBL" id="SPHZ02000012">
    <property type="protein sequence ID" value="KAF0890015.1"/>
    <property type="molecule type" value="Genomic_DNA"/>
</dbReference>
<proteinExistence type="predicted"/>
<organism evidence="1 2">
    <name type="scientific">Oryza meyeriana var. granulata</name>
    <dbReference type="NCBI Taxonomy" id="110450"/>
    <lineage>
        <taxon>Eukaryota</taxon>
        <taxon>Viridiplantae</taxon>
        <taxon>Streptophyta</taxon>
        <taxon>Embryophyta</taxon>
        <taxon>Tracheophyta</taxon>
        <taxon>Spermatophyta</taxon>
        <taxon>Magnoliopsida</taxon>
        <taxon>Liliopsida</taxon>
        <taxon>Poales</taxon>
        <taxon>Poaceae</taxon>
        <taxon>BOP clade</taxon>
        <taxon>Oryzoideae</taxon>
        <taxon>Oryzeae</taxon>
        <taxon>Oryzinae</taxon>
        <taxon>Oryza</taxon>
        <taxon>Oryza meyeriana</taxon>
    </lineage>
</organism>